<sequence length="404" mass="46863">MAKTVAWGILPDDAIAQLRKKEWDHPRHLKQRLRHQRPFPIVLSLKAPTGQQAFADMDHFHTFFKTWKNFGYPDLVEWQQRQFKQLATQHVPVKLVIPTLDVMVELLGQQQRFKKISDKISFLLQQLFVEPHIEYALFSTLIEYLEQIEQYPEHDWQLLIHLIAQLKANMGAGHYLRALPLQHVDTKFLEKNLIFVEAICDVLHQGEIQATGGLLSWLNCLDHPKGWLMIKPLCAKVQQSLGGFPVFQLSTDVLTEFELPAQHIIVVENIQSGLALPMLENSIVVCGGGKNIKWLDAAWLQHKKVYYWGDLDSEGLNILSMVRQKIPDVIPLMMDEATVLQFQDKMVDEPDSVFSEPQYLTAEELSLFHALRKNCYKNKRLEQERISNDWINLYLTVESKLLKK</sequence>
<dbReference type="InterPro" id="IPR024537">
    <property type="entry name" value="DUF3322"/>
</dbReference>
<feature type="domain" description="DUF3322" evidence="2">
    <location>
        <begin position="11"/>
        <end position="198"/>
    </location>
</feature>
<reference evidence="3 4" key="1">
    <citation type="submission" date="2013-02" db="EMBL/GenBank/DDBJ databases">
        <title>The Genome Sequence of Acinetobacter parvus CIP 108168.</title>
        <authorList>
            <consortium name="The Broad Institute Genome Sequencing Platform"/>
            <consortium name="The Broad Institute Genome Sequencing Center for Infectious Disease"/>
            <person name="Cerqueira G."/>
            <person name="Feldgarden M."/>
            <person name="Courvalin P."/>
            <person name="Perichon B."/>
            <person name="Grillot-Courvalin C."/>
            <person name="Clermont D."/>
            <person name="Rocha E."/>
            <person name="Yoon E.-J."/>
            <person name="Nemec A."/>
            <person name="Walker B."/>
            <person name="Young S.K."/>
            <person name="Zeng Q."/>
            <person name="Gargeya S."/>
            <person name="Fitzgerald M."/>
            <person name="Haas B."/>
            <person name="Abouelleil A."/>
            <person name="Alvarado L."/>
            <person name="Arachchi H.M."/>
            <person name="Berlin A.M."/>
            <person name="Chapman S.B."/>
            <person name="Dewar J."/>
            <person name="Goldberg J."/>
            <person name="Griggs A."/>
            <person name="Gujja S."/>
            <person name="Hansen M."/>
            <person name="Howarth C."/>
            <person name="Imamovic A."/>
            <person name="Larimer J."/>
            <person name="McCowan C."/>
            <person name="Murphy C."/>
            <person name="Neiman D."/>
            <person name="Pearson M."/>
            <person name="Priest M."/>
            <person name="Roberts A."/>
            <person name="Saif S."/>
            <person name="Shea T."/>
            <person name="Sisk P."/>
            <person name="Sykes S."/>
            <person name="Wortman J."/>
            <person name="Nusbaum C."/>
            <person name="Birren B."/>
        </authorList>
    </citation>
    <scope>NUCLEOTIDE SEQUENCE [LARGE SCALE GENOMIC DNA]</scope>
    <source>
        <strain evidence="3 4">CIP 108168</strain>
    </source>
</reference>
<dbReference type="PATRIC" id="fig|981333.9.peg.2080"/>
<accession>N8QAM9</accession>
<dbReference type="Pfam" id="PF09983">
    <property type="entry name" value="JetD_C"/>
    <property type="match status" value="1"/>
</dbReference>
<evidence type="ECO:0008006" key="5">
    <source>
        <dbReference type="Google" id="ProtNLM"/>
    </source>
</evidence>
<dbReference type="RefSeq" id="WP_004682776.1">
    <property type="nucleotide sequence ID" value="NZ_AIEB01000002.1"/>
</dbReference>
<organism evidence="3 4">
    <name type="scientific">Acinetobacter parvus DSM 16617 = CIP 108168</name>
    <dbReference type="NCBI Taxonomy" id="981333"/>
    <lineage>
        <taxon>Bacteria</taxon>
        <taxon>Pseudomonadati</taxon>
        <taxon>Pseudomonadota</taxon>
        <taxon>Gammaproteobacteria</taxon>
        <taxon>Moraxellales</taxon>
        <taxon>Moraxellaceae</taxon>
        <taxon>Acinetobacter</taxon>
    </lineage>
</organism>
<dbReference type="GeneID" id="99690348"/>
<keyword evidence="4" id="KW-1185">Reference proteome</keyword>
<dbReference type="InterPro" id="IPR024534">
    <property type="entry name" value="JetD_C"/>
</dbReference>
<evidence type="ECO:0000313" key="3">
    <source>
        <dbReference type="EMBL" id="ENU35836.1"/>
    </source>
</evidence>
<feature type="domain" description="Wadjet protein JetD C-terminal" evidence="1">
    <location>
        <begin position="222"/>
        <end position="392"/>
    </location>
</feature>
<evidence type="ECO:0000259" key="1">
    <source>
        <dbReference type="Pfam" id="PF09983"/>
    </source>
</evidence>
<dbReference type="AlphaFoldDB" id="N8QAM9"/>
<dbReference type="HOGENOM" id="CLU_054007_1_0_6"/>
<proteinExistence type="predicted"/>
<dbReference type="Proteomes" id="UP000023776">
    <property type="component" value="Unassembled WGS sequence"/>
</dbReference>
<evidence type="ECO:0000313" key="4">
    <source>
        <dbReference type="Proteomes" id="UP000023776"/>
    </source>
</evidence>
<evidence type="ECO:0000259" key="2">
    <source>
        <dbReference type="Pfam" id="PF11795"/>
    </source>
</evidence>
<name>N8QAM9_9GAMM</name>
<dbReference type="Pfam" id="PF11795">
    <property type="entry name" value="DUF3322"/>
    <property type="match status" value="1"/>
</dbReference>
<protein>
    <recommendedName>
        <fullName evidence="5">Wadjet protein JetD C-terminal domain-containing protein</fullName>
    </recommendedName>
</protein>
<comment type="caution">
    <text evidence="3">The sequence shown here is derived from an EMBL/GenBank/DDBJ whole genome shotgun (WGS) entry which is preliminary data.</text>
</comment>
<dbReference type="EMBL" id="APOM01000049">
    <property type="protein sequence ID" value="ENU35836.1"/>
    <property type="molecule type" value="Genomic_DNA"/>
</dbReference>
<gene>
    <name evidence="3" type="ORF">F988_02018</name>
</gene>